<dbReference type="InterPro" id="IPR023380">
    <property type="entry name" value="DsbB-like_sf"/>
</dbReference>
<evidence type="ECO:0000256" key="4">
    <source>
        <dbReference type="ARBA" id="ARBA00022982"/>
    </source>
</evidence>
<keyword evidence="5 8" id="KW-1133">Transmembrane helix</keyword>
<dbReference type="GO" id="GO:0005886">
    <property type="term" value="C:plasma membrane"/>
    <property type="evidence" value="ECO:0007669"/>
    <property type="project" value="UniProtKB-SubCell"/>
</dbReference>
<reference evidence="9" key="1">
    <citation type="submission" date="2022-05" db="EMBL/GenBank/DDBJ databases">
        <authorList>
            <person name="Sun H.-N."/>
        </authorList>
    </citation>
    <scope>NUCLEOTIDE SEQUENCE</scope>
    <source>
        <strain evidence="9">HB14</strain>
    </source>
</reference>
<sequence>MSRRLVSRLLSAAACRKFWLAVALLMLGLEAGALYFQHVKHYYPCELCIYVRVWVAALFLLSLLALGLTRRHWGRVISSLAGLGLSLGLALETWNLIKVEYNIGHGSACGFKANFPTWAPLDTWMPWMFEVQDMCQATPPVFLGLTMAHGLALVSAGLLAMFLLALVGSVFNKKI</sequence>
<feature type="transmembrane region" description="Helical" evidence="8">
    <location>
        <begin position="49"/>
        <end position="69"/>
    </location>
</feature>
<name>A0A9X2I4I3_9GAMM</name>
<evidence type="ECO:0000256" key="8">
    <source>
        <dbReference type="SAM" id="Phobius"/>
    </source>
</evidence>
<accession>A0A9X2I4I3</accession>
<dbReference type="Pfam" id="PF02600">
    <property type="entry name" value="DsbB"/>
    <property type="match status" value="1"/>
</dbReference>
<evidence type="ECO:0000256" key="1">
    <source>
        <dbReference type="ARBA" id="ARBA00004651"/>
    </source>
</evidence>
<evidence type="ECO:0000313" key="10">
    <source>
        <dbReference type="Proteomes" id="UP001139319"/>
    </source>
</evidence>
<evidence type="ECO:0000256" key="5">
    <source>
        <dbReference type="ARBA" id="ARBA00022989"/>
    </source>
</evidence>
<dbReference type="InterPro" id="IPR050183">
    <property type="entry name" value="DsbB"/>
</dbReference>
<dbReference type="Gene3D" id="1.20.1550.10">
    <property type="entry name" value="DsbB-like"/>
    <property type="match status" value="1"/>
</dbReference>
<evidence type="ECO:0000256" key="6">
    <source>
        <dbReference type="ARBA" id="ARBA00023136"/>
    </source>
</evidence>
<gene>
    <name evidence="9" type="ORF">M6D89_08350</name>
</gene>
<dbReference type="AlphaFoldDB" id="A0A9X2I4I3"/>
<dbReference type="SUPFAM" id="SSF158442">
    <property type="entry name" value="DsbB-like"/>
    <property type="match status" value="1"/>
</dbReference>
<evidence type="ECO:0000256" key="3">
    <source>
        <dbReference type="ARBA" id="ARBA00022692"/>
    </source>
</evidence>
<keyword evidence="4" id="KW-0813">Transport</keyword>
<keyword evidence="3 8" id="KW-0812">Transmembrane</keyword>
<keyword evidence="4" id="KW-0249">Electron transport</keyword>
<evidence type="ECO:0000313" key="9">
    <source>
        <dbReference type="EMBL" id="MCP8899302.1"/>
    </source>
</evidence>
<comment type="caution">
    <text evidence="9">The sequence shown here is derived from an EMBL/GenBank/DDBJ whole genome shotgun (WGS) entry which is preliminary data.</text>
</comment>
<dbReference type="EMBL" id="JAMFTH010000001">
    <property type="protein sequence ID" value="MCP8899302.1"/>
    <property type="molecule type" value="Genomic_DNA"/>
</dbReference>
<dbReference type="GO" id="GO:0006457">
    <property type="term" value="P:protein folding"/>
    <property type="evidence" value="ECO:0007669"/>
    <property type="project" value="InterPro"/>
</dbReference>
<reference evidence="9" key="2">
    <citation type="submission" date="2023-01" db="EMBL/GenBank/DDBJ databases">
        <title>Gilvimarinus xylanilyticus HB14 isolated from Caulerpa lentillifera aquaculture base in Hainan, China.</title>
        <authorList>
            <person name="Zhang Y.-J."/>
        </authorList>
    </citation>
    <scope>NUCLEOTIDE SEQUENCE</scope>
    <source>
        <strain evidence="9">HB14</strain>
    </source>
</reference>
<protein>
    <submittedName>
        <fullName evidence="9">Disulfide bond formation protein B</fullName>
    </submittedName>
</protein>
<dbReference type="RefSeq" id="WP_253967555.1">
    <property type="nucleotide sequence ID" value="NZ_JAMFTH010000001.1"/>
</dbReference>
<dbReference type="Proteomes" id="UP001139319">
    <property type="component" value="Unassembled WGS sequence"/>
</dbReference>
<evidence type="ECO:0000256" key="2">
    <source>
        <dbReference type="ARBA" id="ARBA00022475"/>
    </source>
</evidence>
<keyword evidence="6 8" id="KW-0472">Membrane</keyword>
<keyword evidence="2" id="KW-1003">Cell membrane</keyword>
<keyword evidence="7" id="KW-0676">Redox-active center</keyword>
<dbReference type="PANTHER" id="PTHR36570">
    <property type="entry name" value="DISULFIDE BOND FORMATION PROTEIN B"/>
    <property type="match status" value="1"/>
</dbReference>
<comment type="subcellular location">
    <subcellularLocation>
        <location evidence="1">Cell membrane</location>
        <topology evidence="1">Multi-pass membrane protein</topology>
    </subcellularLocation>
</comment>
<dbReference type="PANTHER" id="PTHR36570:SF2">
    <property type="entry name" value="DISULFIDE BOND FORMATION PROTEIN B"/>
    <property type="match status" value="1"/>
</dbReference>
<feature type="transmembrane region" description="Helical" evidence="8">
    <location>
        <begin position="76"/>
        <end position="97"/>
    </location>
</feature>
<proteinExistence type="predicted"/>
<feature type="transmembrane region" description="Helical" evidence="8">
    <location>
        <begin position="150"/>
        <end position="171"/>
    </location>
</feature>
<keyword evidence="10" id="KW-1185">Reference proteome</keyword>
<organism evidence="9 10">
    <name type="scientific">Gilvimarinus xylanilyticus</name>
    <dbReference type="NCBI Taxonomy" id="2944139"/>
    <lineage>
        <taxon>Bacteria</taxon>
        <taxon>Pseudomonadati</taxon>
        <taxon>Pseudomonadota</taxon>
        <taxon>Gammaproteobacteria</taxon>
        <taxon>Cellvibrionales</taxon>
        <taxon>Cellvibrionaceae</taxon>
        <taxon>Gilvimarinus</taxon>
    </lineage>
</organism>
<dbReference type="GO" id="GO:0015035">
    <property type="term" value="F:protein-disulfide reductase activity"/>
    <property type="evidence" value="ECO:0007669"/>
    <property type="project" value="InterPro"/>
</dbReference>
<dbReference type="InterPro" id="IPR003752">
    <property type="entry name" value="DiS_bond_form_DsbB/BdbC"/>
</dbReference>
<evidence type="ECO:0000256" key="7">
    <source>
        <dbReference type="ARBA" id="ARBA00023284"/>
    </source>
</evidence>